<evidence type="ECO:0008006" key="3">
    <source>
        <dbReference type="Google" id="ProtNLM"/>
    </source>
</evidence>
<name>A0ABX4EEP5_SEGBR</name>
<dbReference type="RefSeq" id="WP_036858182.1">
    <property type="nucleotide sequence ID" value="NZ_CAJOJX010000001.1"/>
</dbReference>
<keyword evidence="2" id="KW-1185">Reference proteome</keyword>
<dbReference type="Gene3D" id="1.25.40.10">
    <property type="entry name" value="Tetratricopeptide repeat domain"/>
    <property type="match status" value="1"/>
</dbReference>
<dbReference type="InterPro" id="IPR011990">
    <property type="entry name" value="TPR-like_helical_dom_sf"/>
</dbReference>
<protein>
    <recommendedName>
        <fullName evidence="3">Tetratricopeptide repeat protein</fullName>
    </recommendedName>
</protein>
<evidence type="ECO:0000313" key="1">
    <source>
        <dbReference type="EMBL" id="OYP53445.1"/>
    </source>
</evidence>
<dbReference type="SUPFAM" id="SSF48452">
    <property type="entry name" value="TPR-like"/>
    <property type="match status" value="1"/>
</dbReference>
<dbReference type="Proteomes" id="UP000216189">
    <property type="component" value="Unassembled WGS sequence"/>
</dbReference>
<gene>
    <name evidence="1" type="ORF">CIK91_12350</name>
</gene>
<comment type="caution">
    <text evidence="1">The sequence shown here is derived from an EMBL/GenBank/DDBJ whole genome shotgun (WGS) entry which is preliminary data.</text>
</comment>
<accession>A0ABX4EEP5</accession>
<evidence type="ECO:0000313" key="2">
    <source>
        <dbReference type="Proteomes" id="UP000216189"/>
    </source>
</evidence>
<dbReference type="EMBL" id="NPJF01000064">
    <property type="protein sequence ID" value="OYP53445.1"/>
    <property type="molecule type" value="Genomic_DNA"/>
</dbReference>
<dbReference type="GeneID" id="72479798"/>
<organism evidence="1 2">
    <name type="scientific">Segatella bryantii</name>
    <name type="common">Prevotella bryantii</name>
    <dbReference type="NCBI Taxonomy" id="77095"/>
    <lineage>
        <taxon>Bacteria</taxon>
        <taxon>Pseudomonadati</taxon>
        <taxon>Bacteroidota</taxon>
        <taxon>Bacteroidia</taxon>
        <taxon>Bacteroidales</taxon>
        <taxon>Prevotellaceae</taxon>
        <taxon>Segatella</taxon>
    </lineage>
</organism>
<reference evidence="1 2" key="1">
    <citation type="submission" date="2017-08" db="EMBL/GenBank/DDBJ databases">
        <title>Comparative genomics of non-oral Prevotella species.</title>
        <authorList>
            <person name="Accetto T."/>
            <person name="Nograsek B."/>
            <person name="Avgustin G."/>
        </authorList>
    </citation>
    <scope>NUCLEOTIDE SEQUENCE [LARGE SCALE GENOMIC DNA]</scope>
    <source>
        <strain evidence="1 2">TC1-1</strain>
    </source>
</reference>
<sequence length="404" mass="47539">MIVIKKIVIFLIFINVFCVSTGMAQKKVINEAQDQIKSGKDLDKAVASMENLLKDSANKSNEKVWLTLYDALKLQYIQGNEKLYLKEKYDTVQLFNLTLKLFSVLEKFDSIESLPDKKGRVKLKYRERHAEFLDHIRPNLYNGGAYFTYKQKYAQAYEFFDEYLKCSDLQMFSHYKYATNDKLLPQAAYWATYCAYKEGKSKETLKHTYWALKDTAHYEYMLQYLAETYKEENDTARYVSTLTEGFKKYPTFSFFFPRLIDYYCDVEKNSAKALAVVDSALVVDSKNQVFLFAKSTILLNIGRYDECVQVCNQLIEINDTLKDAYLNAGLAYYNKALKLENNRKSKWKELKSIKSYYSKALPYFQTFRKLAPDMENRWAVPLYTIYLNLNMGKEFEEIDKILRK</sequence>
<proteinExistence type="predicted"/>